<keyword evidence="2" id="KW-1185">Reference proteome</keyword>
<evidence type="ECO:0000313" key="1">
    <source>
        <dbReference type="EMBL" id="KAK9924139.1"/>
    </source>
</evidence>
<comment type="caution">
    <text evidence="1">The sequence shown here is derived from an EMBL/GenBank/DDBJ whole genome shotgun (WGS) entry which is preliminary data.</text>
</comment>
<gene>
    <name evidence="1" type="ORF">M0R45_032526</name>
</gene>
<dbReference type="Gene3D" id="3.80.10.10">
    <property type="entry name" value="Ribonuclease Inhibitor"/>
    <property type="match status" value="1"/>
</dbReference>
<dbReference type="EMBL" id="JBEDUW010000006">
    <property type="protein sequence ID" value="KAK9924139.1"/>
    <property type="molecule type" value="Genomic_DNA"/>
</dbReference>
<dbReference type="InterPro" id="IPR032675">
    <property type="entry name" value="LRR_dom_sf"/>
</dbReference>
<protein>
    <submittedName>
        <fullName evidence="1">Uncharacterized protein</fullName>
    </submittedName>
</protein>
<organism evidence="1 2">
    <name type="scientific">Rubus argutus</name>
    <name type="common">Southern blackberry</name>
    <dbReference type="NCBI Taxonomy" id="59490"/>
    <lineage>
        <taxon>Eukaryota</taxon>
        <taxon>Viridiplantae</taxon>
        <taxon>Streptophyta</taxon>
        <taxon>Embryophyta</taxon>
        <taxon>Tracheophyta</taxon>
        <taxon>Spermatophyta</taxon>
        <taxon>Magnoliopsida</taxon>
        <taxon>eudicotyledons</taxon>
        <taxon>Gunneridae</taxon>
        <taxon>Pentapetalae</taxon>
        <taxon>rosids</taxon>
        <taxon>fabids</taxon>
        <taxon>Rosales</taxon>
        <taxon>Rosaceae</taxon>
        <taxon>Rosoideae</taxon>
        <taxon>Rosoideae incertae sedis</taxon>
        <taxon>Rubus</taxon>
    </lineage>
</organism>
<sequence>MSIQRSCTSSPPQWKYDAASFSGWNSKEWYESKLIEDIVEVIWKKLKPTLFSSVENLVGIDSRLQPIHFLLGAGVDDVRFIGIWGMGGIGKRSRLWLLEDINYALSKNTGTNAIEGIFVDSTESGVEVDVNAKSFSMMNKLRYLKINCGNLPSGLECLPNSLRIFDWTGYSSKSLPQHFSPEKLLELRLCHSCIEHFHPGMKTLYNLKTIDLSHSDIYYQLEFSFKPYGYPPKDELDDGVVEVSKCGFRMIYEEDAEELRQTLWNEQSNVTKRGLQLLL</sequence>
<dbReference type="GO" id="GO:0006952">
    <property type="term" value="P:defense response"/>
    <property type="evidence" value="ECO:0007669"/>
    <property type="project" value="InterPro"/>
</dbReference>
<dbReference type="InterPro" id="IPR044974">
    <property type="entry name" value="Disease_R_plants"/>
</dbReference>
<evidence type="ECO:0000313" key="2">
    <source>
        <dbReference type="Proteomes" id="UP001457282"/>
    </source>
</evidence>
<dbReference type="SUPFAM" id="SSF52058">
    <property type="entry name" value="L domain-like"/>
    <property type="match status" value="1"/>
</dbReference>
<dbReference type="AlphaFoldDB" id="A0AAW1WJN0"/>
<dbReference type="PANTHER" id="PTHR11017">
    <property type="entry name" value="LEUCINE-RICH REPEAT-CONTAINING PROTEIN"/>
    <property type="match status" value="1"/>
</dbReference>
<proteinExistence type="predicted"/>
<accession>A0AAW1WJN0</accession>
<reference evidence="1 2" key="1">
    <citation type="journal article" date="2023" name="G3 (Bethesda)">
        <title>A chromosome-length genome assembly and annotation of blackberry (Rubus argutus, cv. 'Hillquist').</title>
        <authorList>
            <person name="Bruna T."/>
            <person name="Aryal R."/>
            <person name="Dudchenko O."/>
            <person name="Sargent D.J."/>
            <person name="Mead D."/>
            <person name="Buti M."/>
            <person name="Cavallini A."/>
            <person name="Hytonen T."/>
            <person name="Andres J."/>
            <person name="Pham M."/>
            <person name="Weisz D."/>
            <person name="Mascagni F."/>
            <person name="Usai G."/>
            <person name="Natali L."/>
            <person name="Bassil N."/>
            <person name="Fernandez G.E."/>
            <person name="Lomsadze A."/>
            <person name="Armour M."/>
            <person name="Olukolu B."/>
            <person name="Poorten T."/>
            <person name="Britton C."/>
            <person name="Davik J."/>
            <person name="Ashrafi H."/>
            <person name="Aiden E.L."/>
            <person name="Borodovsky M."/>
            <person name="Worthington M."/>
        </authorList>
    </citation>
    <scope>NUCLEOTIDE SEQUENCE [LARGE SCALE GENOMIC DNA]</scope>
    <source>
        <strain evidence="1">PI 553951</strain>
    </source>
</reference>
<dbReference type="PANTHER" id="PTHR11017:SF527">
    <property type="entry name" value="TMV RESISTANCE PROTEIN N-LIKE"/>
    <property type="match status" value="1"/>
</dbReference>
<dbReference type="Proteomes" id="UP001457282">
    <property type="component" value="Unassembled WGS sequence"/>
</dbReference>
<name>A0AAW1WJN0_RUBAR</name>